<reference evidence="10" key="1">
    <citation type="journal article" date="2014" name="Front. Microbiol.">
        <title>High frequency of phylogenetically diverse reductive dehalogenase-homologous genes in deep subseafloor sedimentary metagenomes.</title>
        <authorList>
            <person name="Kawai M."/>
            <person name="Futagami T."/>
            <person name="Toyoda A."/>
            <person name="Takaki Y."/>
            <person name="Nishi S."/>
            <person name="Hori S."/>
            <person name="Arai W."/>
            <person name="Tsubouchi T."/>
            <person name="Morono Y."/>
            <person name="Uchiyama I."/>
            <person name="Ito T."/>
            <person name="Fujiyama A."/>
            <person name="Inagaki F."/>
            <person name="Takami H."/>
        </authorList>
    </citation>
    <scope>NUCLEOTIDE SEQUENCE</scope>
    <source>
        <strain evidence="10">Expedition CK06-06</strain>
    </source>
</reference>
<accession>X0Z2V0</accession>
<evidence type="ECO:0000256" key="5">
    <source>
        <dbReference type="ARBA" id="ARBA00022723"/>
    </source>
</evidence>
<keyword evidence="5" id="KW-0479">Metal-binding</keyword>
<dbReference type="PANTHER" id="PTHR42917:SF2">
    <property type="entry name" value="2,4-DIENOYL-COA REDUCTASE [(2E)-ENOYL-COA-PRODUCING]"/>
    <property type="match status" value="1"/>
</dbReference>
<evidence type="ECO:0000256" key="2">
    <source>
        <dbReference type="ARBA" id="ARBA00001966"/>
    </source>
</evidence>
<name>X0Z2V0_9ZZZZ</name>
<keyword evidence="6" id="KW-0560">Oxidoreductase</keyword>
<feature type="domain" description="NADH:flavin oxidoreductase/NADH oxidase N-terminal" evidence="9">
    <location>
        <begin position="141"/>
        <end position="192"/>
    </location>
</feature>
<comment type="cofactor">
    <cofactor evidence="2">
        <name>[4Fe-4S] cluster</name>
        <dbReference type="ChEBI" id="CHEBI:49883"/>
    </cofactor>
</comment>
<dbReference type="SUPFAM" id="SSF51395">
    <property type="entry name" value="FMN-linked oxidoreductases"/>
    <property type="match status" value="1"/>
</dbReference>
<evidence type="ECO:0000256" key="7">
    <source>
        <dbReference type="ARBA" id="ARBA00023004"/>
    </source>
</evidence>
<proteinExistence type="predicted"/>
<dbReference type="InterPro" id="IPR051793">
    <property type="entry name" value="NADH:flavin_oxidoreductase"/>
</dbReference>
<dbReference type="GO" id="GO:0046872">
    <property type="term" value="F:metal ion binding"/>
    <property type="evidence" value="ECO:0007669"/>
    <property type="project" value="UniProtKB-KW"/>
</dbReference>
<organism evidence="10">
    <name type="scientific">marine sediment metagenome</name>
    <dbReference type="NCBI Taxonomy" id="412755"/>
    <lineage>
        <taxon>unclassified sequences</taxon>
        <taxon>metagenomes</taxon>
        <taxon>ecological metagenomes</taxon>
    </lineage>
</organism>
<dbReference type="GO" id="GO:0051536">
    <property type="term" value="F:iron-sulfur cluster binding"/>
    <property type="evidence" value="ECO:0007669"/>
    <property type="project" value="UniProtKB-KW"/>
</dbReference>
<feature type="non-terminal residue" evidence="10">
    <location>
        <position position="224"/>
    </location>
</feature>
<comment type="cofactor">
    <cofactor evidence="1">
        <name>FMN</name>
        <dbReference type="ChEBI" id="CHEBI:58210"/>
    </cofactor>
</comment>
<sequence>LGRDTKVDELSRERIEEIIAAFGAAARVCREAGFDGAEPHGAHSYLFNDFFKPDQNHRTDDFGGSLENRCRMGVQLVEAMRCGGGEGFLVGYRHTPTGAEYGIEESLVFAGRLVDAGLDFLDVSPACDEEPADLAAPFAAQLDVPVVAVGGMEDAGAAESALRDGRCGLVALGRQMIADARWPDKVRQGRFDEILSCTKCNACHEKLSEGKRVDCTLWTADEVA</sequence>
<evidence type="ECO:0000256" key="6">
    <source>
        <dbReference type="ARBA" id="ARBA00023002"/>
    </source>
</evidence>
<dbReference type="EMBL" id="BARS01053784">
    <property type="protein sequence ID" value="GAG42916.1"/>
    <property type="molecule type" value="Genomic_DNA"/>
</dbReference>
<dbReference type="InterPro" id="IPR001155">
    <property type="entry name" value="OxRdtase_FMN_N"/>
</dbReference>
<evidence type="ECO:0000256" key="3">
    <source>
        <dbReference type="ARBA" id="ARBA00022630"/>
    </source>
</evidence>
<feature type="domain" description="NADH:flavin oxidoreductase/NADH oxidase N-terminal" evidence="9">
    <location>
        <begin position="8"/>
        <end position="98"/>
    </location>
</feature>
<dbReference type="GO" id="GO:0016491">
    <property type="term" value="F:oxidoreductase activity"/>
    <property type="evidence" value="ECO:0007669"/>
    <property type="project" value="UniProtKB-KW"/>
</dbReference>
<keyword evidence="3" id="KW-0285">Flavoprotein</keyword>
<dbReference type="PANTHER" id="PTHR42917">
    <property type="entry name" value="2,4-DIENOYL-COA REDUCTASE"/>
    <property type="match status" value="1"/>
</dbReference>
<evidence type="ECO:0000313" key="10">
    <source>
        <dbReference type="EMBL" id="GAG42916.1"/>
    </source>
</evidence>
<evidence type="ECO:0000256" key="1">
    <source>
        <dbReference type="ARBA" id="ARBA00001917"/>
    </source>
</evidence>
<dbReference type="GO" id="GO:0010181">
    <property type="term" value="F:FMN binding"/>
    <property type="evidence" value="ECO:0007669"/>
    <property type="project" value="InterPro"/>
</dbReference>
<evidence type="ECO:0000256" key="8">
    <source>
        <dbReference type="ARBA" id="ARBA00023014"/>
    </source>
</evidence>
<feature type="non-terminal residue" evidence="10">
    <location>
        <position position="1"/>
    </location>
</feature>
<keyword evidence="4" id="KW-0288">FMN</keyword>
<comment type="caution">
    <text evidence="10">The sequence shown here is derived from an EMBL/GenBank/DDBJ whole genome shotgun (WGS) entry which is preliminary data.</text>
</comment>
<evidence type="ECO:0000256" key="4">
    <source>
        <dbReference type="ARBA" id="ARBA00022643"/>
    </source>
</evidence>
<evidence type="ECO:0000259" key="9">
    <source>
        <dbReference type="Pfam" id="PF00724"/>
    </source>
</evidence>
<keyword evidence="7" id="KW-0408">Iron</keyword>
<keyword evidence="8" id="KW-0411">Iron-sulfur</keyword>
<protein>
    <recommendedName>
        <fullName evidence="9">NADH:flavin oxidoreductase/NADH oxidase N-terminal domain-containing protein</fullName>
    </recommendedName>
</protein>
<dbReference type="AlphaFoldDB" id="X0Z2V0"/>
<dbReference type="Gene3D" id="3.20.20.70">
    <property type="entry name" value="Aldolase class I"/>
    <property type="match status" value="1"/>
</dbReference>
<dbReference type="Pfam" id="PF00724">
    <property type="entry name" value="Oxidored_FMN"/>
    <property type="match status" value="2"/>
</dbReference>
<dbReference type="InterPro" id="IPR013785">
    <property type="entry name" value="Aldolase_TIM"/>
</dbReference>
<gene>
    <name evidence="10" type="ORF">S01H1_79738</name>
</gene>